<dbReference type="HOGENOM" id="CLU_143036_0_0_1"/>
<proteinExistence type="predicted"/>
<gene>
    <name evidence="2" type="ORF">UCREL1_4769</name>
</gene>
<dbReference type="AlphaFoldDB" id="M7SUL9"/>
<evidence type="ECO:0000256" key="1">
    <source>
        <dbReference type="SAM" id="SignalP"/>
    </source>
</evidence>
<organism evidence="2 3">
    <name type="scientific">Eutypa lata (strain UCR-EL1)</name>
    <name type="common">Grapevine dieback disease fungus</name>
    <name type="synonym">Eutypa armeniacae</name>
    <dbReference type="NCBI Taxonomy" id="1287681"/>
    <lineage>
        <taxon>Eukaryota</taxon>
        <taxon>Fungi</taxon>
        <taxon>Dikarya</taxon>
        <taxon>Ascomycota</taxon>
        <taxon>Pezizomycotina</taxon>
        <taxon>Sordariomycetes</taxon>
        <taxon>Xylariomycetidae</taxon>
        <taxon>Xylariales</taxon>
        <taxon>Diatrypaceae</taxon>
        <taxon>Eutypa</taxon>
    </lineage>
</organism>
<keyword evidence="1" id="KW-0732">Signal</keyword>
<feature type="signal peptide" evidence="1">
    <location>
        <begin position="1"/>
        <end position="19"/>
    </location>
</feature>
<dbReference type="OMA" id="WAYCPAP"/>
<protein>
    <recommendedName>
        <fullName evidence="4">Ubiquitin 3 binding protein But2 C-terminal domain-containing protein</fullName>
    </recommendedName>
</protein>
<evidence type="ECO:0000313" key="3">
    <source>
        <dbReference type="Proteomes" id="UP000012174"/>
    </source>
</evidence>
<dbReference type="Proteomes" id="UP000012174">
    <property type="component" value="Unassembled WGS sequence"/>
</dbReference>
<evidence type="ECO:0000313" key="2">
    <source>
        <dbReference type="EMBL" id="EMR68218.1"/>
    </source>
</evidence>
<accession>M7SUL9</accession>
<dbReference type="EMBL" id="KB706282">
    <property type="protein sequence ID" value="EMR68218.1"/>
    <property type="molecule type" value="Genomic_DNA"/>
</dbReference>
<reference evidence="3" key="1">
    <citation type="journal article" date="2013" name="Genome Announc.">
        <title>Draft genome sequence of the grapevine dieback fungus Eutypa lata UCR-EL1.</title>
        <authorList>
            <person name="Blanco-Ulate B."/>
            <person name="Rolshausen P.E."/>
            <person name="Cantu D."/>
        </authorList>
    </citation>
    <scope>NUCLEOTIDE SEQUENCE [LARGE SCALE GENOMIC DNA]</scope>
    <source>
        <strain evidence="3">UCR-EL1</strain>
    </source>
</reference>
<dbReference type="OrthoDB" id="5308323at2759"/>
<dbReference type="KEGG" id="ela:UCREL1_4769"/>
<name>M7SUL9_EUTLA</name>
<feature type="chain" id="PRO_5004085136" description="Ubiquitin 3 binding protein But2 C-terminal domain-containing protein" evidence="1">
    <location>
        <begin position="20"/>
        <end position="157"/>
    </location>
</feature>
<keyword evidence="3" id="KW-1185">Reference proteome</keyword>
<evidence type="ECO:0008006" key="4">
    <source>
        <dbReference type="Google" id="ProtNLM"/>
    </source>
</evidence>
<sequence length="157" mass="16548">MQFKAFILAALAGASAVSARTIKAPHSRRTVTTVGLPNPNFSVSKNLAAGIDVTSVQAFPVDLPATECTLFWQAQPGFHVTQSGSTQINVFSVDGNAPGALVGTFTINSFDGAPHDINTFECRDPLTVRFEIASDEQPGSVSFTANGASGIFLEYTH</sequence>